<feature type="transmembrane region" description="Helical" evidence="1">
    <location>
        <begin position="50"/>
        <end position="73"/>
    </location>
</feature>
<keyword evidence="1" id="KW-0472">Membrane</keyword>
<evidence type="ECO:0000313" key="2">
    <source>
        <dbReference type="EMBL" id="GAA4288336.1"/>
    </source>
</evidence>
<comment type="caution">
    <text evidence="2">The sequence shown here is derived from an EMBL/GenBank/DDBJ whole genome shotgun (WGS) entry which is preliminary data.</text>
</comment>
<keyword evidence="1" id="KW-1133">Transmembrane helix</keyword>
<keyword evidence="3" id="KW-1185">Reference proteome</keyword>
<evidence type="ECO:0000256" key="1">
    <source>
        <dbReference type="SAM" id="Phobius"/>
    </source>
</evidence>
<gene>
    <name evidence="2" type="ORF">GCM10022262_26960</name>
</gene>
<dbReference type="EMBL" id="BAABBA010000013">
    <property type="protein sequence ID" value="GAA4288336.1"/>
    <property type="molecule type" value="Genomic_DNA"/>
</dbReference>
<evidence type="ECO:0008006" key="4">
    <source>
        <dbReference type="Google" id="ProtNLM"/>
    </source>
</evidence>
<protein>
    <recommendedName>
        <fullName evidence="4">DUF4386 domain-containing protein</fullName>
    </recommendedName>
</protein>
<dbReference type="Pfam" id="PF14329">
    <property type="entry name" value="DUF4386"/>
    <property type="match status" value="1"/>
</dbReference>
<name>A0ABP8EWG2_9MICO</name>
<feature type="transmembrane region" description="Helical" evidence="1">
    <location>
        <begin position="137"/>
        <end position="157"/>
    </location>
</feature>
<dbReference type="Proteomes" id="UP001499841">
    <property type="component" value="Unassembled WGS sequence"/>
</dbReference>
<organism evidence="2 3">
    <name type="scientific">Georgenia daeguensis</name>
    <dbReference type="NCBI Taxonomy" id="908355"/>
    <lineage>
        <taxon>Bacteria</taxon>
        <taxon>Bacillati</taxon>
        <taxon>Actinomycetota</taxon>
        <taxon>Actinomycetes</taxon>
        <taxon>Micrococcales</taxon>
        <taxon>Bogoriellaceae</taxon>
        <taxon>Georgenia</taxon>
    </lineage>
</organism>
<feature type="transmembrane region" description="Helical" evidence="1">
    <location>
        <begin position="12"/>
        <end position="38"/>
    </location>
</feature>
<reference evidence="3" key="1">
    <citation type="journal article" date="2019" name="Int. J. Syst. Evol. Microbiol.">
        <title>The Global Catalogue of Microorganisms (GCM) 10K type strain sequencing project: providing services to taxonomists for standard genome sequencing and annotation.</title>
        <authorList>
            <consortium name="The Broad Institute Genomics Platform"/>
            <consortium name="The Broad Institute Genome Sequencing Center for Infectious Disease"/>
            <person name="Wu L."/>
            <person name="Ma J."/>
        </authorList>
    </citation>
    <scope>NUCLEOTIDE SEQUENCE [LARGE SCALE GENOMIC DNA]</scope>
    <source>
        <strain evidence="3">JCM 17459</strain>
    </source>
</reference>
<feature type="transmembrane region" description="Helical" evidence="1">
    <location>
        <begin position="85"/>
        <end position="106"/>
    </location>
</feature>
<evidence type="ECO:0000313" key="3">
    <source>
        <dbReference type="Proteomes" id="UP001499841"/>
    </source>
</evidence>
<dbReference type="RefSeq" id="WP_345042131.1">
    <property type="nucleotide sequence ID" value="NZ_BAABBA010000013.1"/>
</dbReference>
<dbReference type="InterPro" id="IPR025495">
    <property type="entry name" value="DUF4386"/>
</dbReference>
<feature type="transmembrane region" description="Helical" evidence="1">
    <location>
        <begin position="166"/>
        <end position="186"/>
    </location>
</feature>
<sequence>MSTRTTGRIVGALILLAFVLYGGGTILVGSGAGVPAVLSDVGESRTQISAGALLILLNSAAVAGIGVLALPVLKQHHEVSAYAYLITRTFEALMLAVGALCLLVLIPLSREYAEAGAVDASALPALARVAQEGNQTAYQFAMIGLGLGSILFCRVLLRARLVPRLLAVWGMAGYAIVALGMSLDVLGYGVGLMMWIPGGLFEVVLGVLLLARGFPALQSGDRDGAVHRAPVPPVVTIERLERSGSGTS</sequence>
<keyword evidence="1" id="KW-0812">Transmembrane</keyword>
<proteinExistence type="predicted"/>
<feature type="transmembrane region" description="Helical" evidence="1">
    <location>
        <begin position="192"/>
        <end position="211"/>
    </location>
</feature>
<accession>A0ABP8EWG2</accession>